<dbReference type="Proteomes" id="UP000541444">
    <property type="component" value="Unassembled WGS sequence"/>
</dbReference>
<dbReference type="SMART" id="SM01103">
    <property type="entry name" value="CRS1_YhbY"/>
    <property type="match status" value="1"/>
</dbReference>
<evidence type="ECO:0000256" key="8">
    <source>
        <dbReference type="ARBA" id="ARBA00023187"/>
    </source>
</evidence>
<dbReference type="PANTHER" id="PTHR31846">
    <property type="entry name" value="CRS1 / YHBY (CRM) DOMAIN-CONTAINING PROTEIN"/>
    <property type="match status" value="1"/>
</dbReference>
<dbReference type="GO" id="GO:0003729">
    <property type="term" value="F:mRNA binding"/>
    <property type="evidence" value="ECO:0007669"/>
    <property type="project" value="InterPro"/>
</dbReference>
<evidence type="ECO:0000256" key="3">
    <source>
        <dbReference type="ARBA" id="ARBA00022640"/>
    </source>
</evidence>
<reference evidence="12 13" key="1">
    <citation type="journal article" date="2020" name="IScience">
        <title>Genome Sequencing of the Endangered Kingdonia uniflora (Circaeasteraceae, Ranunculales) Reveals Potential Mechanisms of Evolutionary Specialization.</title>
        <authorList>
            <person name="Sun Y."/>
            <person name="Deng T."/>
            <person name="Zhang A."/>
            <person name="Moore M.J."/>
            <person name="Landis J.B."/>
            <person name="Lin N."/>
            <person name="Zhang H."/>
            <person name="Zhang X."/>
            <person name="Huang J."/>
            <person name="Zhang X."/>
            <person name="Sun H."/>
            <person name="Wang H."/>
        </authorList>
    </citation>
    <scope>NUCLEOTIDE SEQUENCE [LARGE SCALE GENOMIC DNA]</scope>
    <source>
        <strain evidence="12">TB1705</strain>
        <tissue evidence="12">Leaf</tissue>
    </source>
</reference>
<evidence type="ECO:0000256" key="2">
    <source>
        <dbReference type="ARBA" id="ARBA00022528"/>
    </source>
</evidence>
<comment type="subcellular location">
    <subcellularLocation>
        <location evidence="1">Plastid</location>
        <location evidence="1">Chloroplast</location>
    </subcellularLocation>
</comment>
<evidence type="ECO:0000256" key="7">
    <source>
        <dbReference type="ARBA" id="ARBA00022946"/>
    </source>
</evidence>
<organism evidence="12 13">
    <name type="scientific">Kingdonia uniflora</name>
    <dbReference type="NCBI Taxonomy" id="39325"/>
    <lineage>
        <taxon>Eukaryota</taxon>
        <taxon>Viridiplantae</taxon>
        <taxon>Streptophyta</taxon>
        <taxon>Embryophyta</taxon>
        <taxon>Tracheophyta</taxon>
        <taxon>Spermatophyta</taxon>
        <taxon>Magnoliopsida</taxon>
        <taxon>Ranunculales</taxon>
        <taxon>Circaeasteraceae</taxon>
        <taxon>Kingdonia</taxon>
    </lineage>
</organism>
<keyword evidence="4" id="KW-0507">mRNA processing</keyword>
<keyword evidence="9" id="KW-0687">Ribonucleoprotein</keyword>
<dbReference type="InterPro" id="IPR001890">
    <property type="entry name" value="RNA-binding_CRM"/>
</dbReference>
<dbReference type="InterPro" id="IPR045278">
    <property type="entry name" value="CRS1/CFM2/CFM3"/>
</dbReference>
<comment type="caution">
    <text evidence="12">The sequence shown here is derived from an EMBL/GenBank/DDBJ whole genome shotgun (WGS) entry which is preliminary data.</text>
</comment>
<dbReference type="GO" id="GO:0000373">
    <property type="term" value="P:Group II intron splicing"/>
    <property type="evidence" value="ECO:0007669"/>
    <property type="project" value="UniProtKB-ARBA"/>
</dbReference>
<dbReference type="EMBL" id="JACGCM010001183">
    <property type="protein sequence ID" value="KAF6159853.1"/>
    <property type="molecule type" value="Genomic_DNA"/>
</dbReference>
<evidence type="ECO:0000256" key="10">
    <source>
        <dbReference type="PROSITE-ProRule" id="PRU00626"/>
    </source>
</evidence>
<keyword evidence="3" id="KW-0934">Plastid</keyword>
<evidence type="ECO:0000256" key="4">
    <source>
        <dbReference type="ARBA" id="ARBA00022664"/>
    </source>
</evidence>
<keyword evidence="2" id="KW-0150">Chloroplast</keyword>
<sequence>MLLHLYQLPLPFSSKTLNLESPWPLFPQSQFLSHLNPKPSKFIPHSSPTTIIDTQTVSKTAIQRIQEKLRSLGYIEEDSKDSKPHHGSAGEIFLPSSQHLAKTRVGYTIDSSWSTPENPVPEPGSGTAITRFHQLKREVRKHKSLVKREDVVPNLAELTIPVEELRRLRGIGVNLKKKLKVGKAGITEGIVNGIHERWRQSELVKIACEDLCRMNMKRTHDLLEVCHLLLLMVTTFFLI</sequence>
<dbReference type="Gene3D" id="3.30.110.60">
    <property type="entry name" value="YhbY-like"/>
    <property type="match status" value="1"/>
</dbReference>
<dbReference type="AlphaFoldDB" id="A0A7J7MY91"/>
<keyword evidence="6 10" id="KW-0694">RNA-binding</keyword>
<dbReference type="InterPro" id="IPR035920">
    <property type="entry name" value="YhbY-like_sf"/>
</dbReference>
<evidence type="ECO:0000313" key="12">
    <source>
        <dbReference type="EMBL" id="KAF6159853.1"/>
    </source>
</evidence>
<feature type="domain" description="CRM" evidence="11">
    <location>
        <begin position="158"/>
        <end position="239"/>
    </location>
</feature>
<name>A0A7J7MY91_9MAGN</name>
<dbReference type="PANTHER" id="PTHR31846:SF20">
    <property type="entry name" value="CRM-DOMAIN CONTAINING FACTOR CFM2, CHLOROPLASTIC"/>
    <property type="match status" value="1"/>
</dbReference>
<evidence type="ECO:0000256" key="6">
    <source>
        <dbReference type="ARBA" id="ARBA00022884"/>
    </source>
</evidence>
<evidence type="ECO:0000256" key="1">
    <source>
        <dbReference type="ARBA" id="ARBA00004229"/>
    </source>
</evidence>
<accession>A0A7J7MY91</accession>
<dbReference type="GO" id="GO:0009507">
    <property type="term" value="C:chloroplast"/>
    <property type="evidence" value="ECO:0007669"/>
    <property type="project" value="UniProtKB-SubCell"/>
</dbReference>
<dbReference type="SUPFAM" id="SSF75471">
    <property type="entry name" value="YhbY-like"/>
    <property type="match status" value="1"/>
</dbReference>
<protein>
    <recommendedName>
        <fullName evidence="11">CRM domain-containing protein</fullName>
    </recommendedName>
</protein>
<evidence type="ECO:0000256" key="5">
    <source>
        <dbReference type="ARBA" id="ARBA00022737"/>
    </source>
</evidence>
<dbReference type="PROSITE" id="PS51295">
    <property type="entry name" value="CRM"/>
    <property type="match status" value="1"/>
</dbReference>
<evidence type="ECO:0000259" key="11">
    <source>
        <dbReference type="PROSITE" id="PS51295"/>
    </source>
</evidence>
<evidence type="ECO:0000313" key="13">
    <source>
        <dbReference type="Proteomes" id="UP000541444"/>
    </source>
</evidence>
<evidence type="ECO:0000256" key="9">
    <source>
        <dbReference type="ARBA" id="ARBA00023274"/>
    </source>
</evidence>
<keyword evidence="13" id="KW-1185">Reference proteome</keyword>
<dbReference type="OrthoDB" id="1936843at2759"/>
<dbReference type="GO" id="GO:0006397">
    <property type="term" value="P:mRNA processing"/>
    <property type="evidence" value="ECO:0007669"/>
    <property type="project" value="UniProtKB-KW"/>
</dbReference>
<dbReference type="GO" id="GO:1990904">
    <property type="term" value="C:ribonucleoprotein complex"/>
    <property type="evidence" value="ECO:0007669"/>
    <property type="project" value="UniProtKB-KW"/>
</dbReference>
<keyword evidence="5" id="KW-0677">Repeat</keyword>
<gene>
    <name evidence="12" type="ORF">GIB67_032937</name>
</gene>
<dbReference type="Pfam" id="PF01985">
    <property type="entry name" value="CRS1_YhbY"/>
    <property type="match status" value="1"/>
</dbReference>
<proteinExistence type="predicted"/>
<keyword evidence="7" id="KW-0809">Transit peptide</keyword>
<keyword evidence="8" id="KW-0508">mRNA splicing</keyword>